<protein>
    <submittedName>
        <fullName evidence="1">Dystrobrevin, beta b</fullName>
    </submittedName>
</protein>
<dbReference type="EMBL" id="HADY01011339">
    <property type="protein sequence ID" value="SBP49824.1"/>
    <property type="molecule type" value="Transcribed_RNA"/>
</dbReference>
<proteinExistence type="predicted"/>
<evidence type="ECO:0000313" key="1">
    <source>
        <dbReference type="EMBL" id="SBP49824.1"/>
    </source>
</evidence>
<organism evidence="1">
    <name type="scientific">Nothobranchius furzeri</name>
    <name type="common">Turquoise killifish</name>
    <dbReference type="NCBI Taxonomy" id="105023"/>
    <lineage>
        <taxon>Eukaryota</taxon>
        <taxon>Metazoa</taxon>
        <taxon>Chordata</taxon>
        <taxon>Craniata</taxon>
        <taxon>Vertebrata</taxon>
        <taxon>Euteleostomi</taxon>
        <taxon>Actinopterygii</taxon>
        <taxon>Neopterygii</taxon>
        <taxon>Teleostei</taxon>
        <taxon>Neoteleostei</taxon>
        <taxon>Acanthomorphata</taxon>
        <taxon>Ovalentaria</taxon>
        <taxon>Atherinomorphae</taxon>
        <taxon>Cyprinodontiformes</taxon>
        <taxon>Nothobranchiidae</taxon>
        <taxon>Nothobranchius</taxon>
    </lineage>
</organism>
<feature type="non-terminal residue" evidence="1">
    <location>
        <position position="120"/>
    </location>
</feature>
<dbReference type="AlphaFoldDB" id="A0A1A8A3Z7"/>
<reference evidence="1" key="1">
    <citation type="submission" date="2016-05" db="EMBL/GenBank/DDBJ databases">
        <authorList>
            <person name="Lavstsen T."/>
            <person name="Jespersen J.S."/>
        </authorList>
    </citation>
    <scope>NUCLEOTIDE SEQUENCE</scope>
    <source>
        <tissue evidence="1">Brain</tissue>
    </source>
</reference>
<name>A0A1A8A3Z7_NOTFU</name>
<dbReference type="EMBL" id="HAEJ01009853">
    <property type="protein sequence ID" value="SBS50310.1"/>
    <property type="molecule type" value="Transcribed_RNA"/>
</dbReference>
<reference evidence="1" key="2">
    <citation type="submission" date="2016-06" db="EMBL/GenBank/DDBJ databases">
        <title>The genome of a short-lived fish provides insights into sex chromosome evolution and the genetic control of aging.</title>
        <authorList>
            <person name="Reichwald K."/>
            <person name="Felder M."/>
            <person name="Petzold A."/>
            <person name="Koch P."/>
            <person name="Groth M."/>
            <person name="Platzer M."/>
        </authorList>
    </citation>
    <scope>NUCLEOTIDE SEQUENCE</scope>
    <source>
        <tissue evidence="1">Brain</tissue>
    </source>
</reference>
<gene>
    <name evidence="1" type="primary">DTNBB</name>
</gene>
<sequence length="120" mass="13755">MAPNTISALLHSSLQTTCRGRPAYVRSSVCTISHAHDHLTPVLYLTSEHPQTHLACNFSSLLYDQLQPYRTQDGWNKIKYSEFYDAVISWLFQQTFQLELLYVGWLTLCLTCSVLESPSR</sequence>
<accession>A0A1A8A3Z7</accession>